<keyword evidence="4" id="KW-1185">Reference proteome</keyword>
<evidence type="ECO:0000259" key="2">
    <source>
        <dbReference type="Pfam" id="PF22936"/>
    </source>
</evidence>
<feature type="non-terminal residue" evidence="3">
    <location>
        <position position="1"/>
    </location>
</feature>
<evidence type="ECO:0000313" key="4">
    <source>
        <dbReference type="Proteomes" id="UP000265520"/>
    </source>
</evidence>
<name>A0A392PL35_9FABA</name>
<proteinExistence type="predicted"/>
<feature type="region of interest" description="Disordered" evidence="1">
    <location>
        <begin position="1"/>
        <end position="40"/>
    </location>
</feature>
<organism evidence="3 4">
    <name type="scientific">Trifolium medium</name>
    <dbReference type="NCBI Taxonomy" id="97028"/>
    <lineage>
        <taxon>Eukaryota</taxon>
        <taxon>Viridiplantae</taxon>
        <taxon>Streptophyta</taxon>
        <taxon>Embryophyta</taxon>
        <taxon>Tracheophyta</taxon>
        <taxon>Spermatophyta</taxon>
        <taxon>Magnoliopsida</taxon>
        <taxon>eudicotyledons</taxon>
        <taxon>Gunneridae</taxon>
        <taxon>Pentapetalae</taxon>
        <taxon>rosids</taxon>
        <taxon>fabids</taxon>
        <taxon>Fabales</taxon>
        <taxon>Fabaceae</taxon>
        <taxon>Papilionoideae</taxon>
        <taxon>50 kb inversion clade</taxon>
        <taxon>NPAAA clade</taxon>
        <taxon>Hologalegina</taxon>
        <taxon>IRL clade</taxon>
        <taxon>Trifolieae</taxon>
        <taxon>Trifolium</taxon>
    </lineage>
</organism>
<feature type="domain" description="Retrovirus-related Pol polyprotein from transposon TNT 1-94-like beta-barrel" evidence="2">
    <location>
        <begin position="94"/>
        <end position="141"/>
    </location>
</feature>
<comment type="caution">
    <text evidence="3">The sequence shown here is derived from an EMBL/GenBank/DDBJ whole genome shotgun (WGS) entry which is preliminary data.</text>
</comment>
<evidence type="ECO:0000313" key="3">
    <source>
        <dbReference type="EMBL" id="MCI12788.1"/>
    </source>
</evidence>
<dbReference type="InterPro" id="IPR054722">
    <property type="entry name" value="PolX-like_BBD"/>
</dbReference>
<reference evidence="3 4" key="1">
    <citation type="journal article" date="2018" name="Front. Plant Sci.">
        <title>Red Clover (Trifolium pratense) and Zigzag Clover (T. medium) - A Picture of Genomic Similarities and Differences.</title>
        <authorList>
            <person name="Dluhosova J."/>
            <person name="Istvanek J."/>
            <person name="Nedelnik J."/>
            <person name="Repkova J."/>
        </authorList>
    </citation>
    <scope>NUCLEOTIDE SEQUENCE [LARGE SCALE GENOMIC DNA]</scope>
    <source>
        <strain evidence="4">cv. 10/8</strain>
        <tissue evidence="3">Leaf</tissue>
    </source>
</reference>
<accession>A0A392PL35</accession>
<dbReference type="EMBL" id="LXQA010085558">
    <property type="protein sequence ID" value="MCI12788.1"/>
    <property type="molecule type" value="Genomic_DNA"/>
</dbReference>
<dbReference type="AlphaFoldDB" id="A0A392PL35"/>
<sequence>KHGFPPNYGRSSTANNASLESFEEMEEIDDTKSVRGTSSNDSFGFTKDQYNQLLNLLQASNASTSSKVNIVSGHVASGTTKLAYSFNSSAFGSWIVDSGASDHICSSLTYFSSYNSITPIHVKLPNGNASIAKYVGTVQFSPGFLVSQMFDTSKAELEDDWFG</sequence>
<feature type="compositionally biased region" description="Polar residues" evidence="1">
    <location>
        <begin position="9"/>
        <end position="19"/>
    </location>
</feature>
<dbReference type="Pfam" id="PF22936">
    <property type="entry name" value="Pol_BBD"/>
    <property type="match status" value="1"/>
</dbReference>
<protein>
    <submittedName>
        <fullName evidence="3">Putative retrotransposon protein</fullName>
    </submittedName>
</protein>
<evidence type="ECO:0000256" key="1">
    <source>
        <dbReference type="SAM" id="MobiDB-lite"/>
    </source>
</evidence>
<dbReference type="Proteomes" id="UP000265520">
    <property type="component" value="Unassembled WGS sequence"/>
</dbReference>